<evidence type="ECO:0000313" key="4">
    <source>
        <dbReference type="Proteomes" id="UP000593561"/>
    </source>
</evidence>
<dbReference type="InterPro" id="IPR036869">
    <property type="entry name" value="J_dom_sf"/>
</dbReference>
<dbReference type="SMART" id="SM00271">
    <property type="entry name" value="DnaJ"/>
    <property type="match status" value="1"/>
</dbReference>
<feature type="transmembrane region" description="Helical" evidence="1">
    <location>
        <begin position="165"/>
        <end position="187"/>
    </location>
</feature>
<organism evidence="3 4">
    <name type="scientific">Gossypium davidsonii</name>
    <name type="common">Davidson's cotton</name>
    <name type="synonym">Gossypium klotzschianum subsp. davidsonii</name>
    <dbReference type="NCBI Taxonomy" id="34287"/>
    <lineage>
        <taxon>Eukaryota</taxon>
        <taxon>Viridiplantae</taxon>
        <taxon>Streptophyta</taxon>
        <taxon>Embryophyta</taxon>
        <taxon>Tracheophyta</taxon>
        <taxon>Spermatophyta</taxon>
        <taxon>Magnoliopsida</taxon>
        <taxon>eudicotyledons</taxon>
        <taxon>Gunneridae</taxon>
        <taxon>Pentapetalae</taxon>
        <taxon>rosids</taxon>
        <taxon>malvids</taxon>
        <taxon>Malvales</taxon>
        <taxon>Malvaceae</taxon>
        <taxon>Malvoideae</taxon>
        <taxon>Gossypium</taxon>
    </lineage>
</organism>
<dbReference type="PRINTS" id="PR00625">
    <property type="entry name" value="JDOMAIN"/>
</dbReference>
<sequence>MDLYKVLGVNRSATKDEIKEAFRKLAVKYHPDKHSHSAKPVRDSATLRFKQVSEAYEVLSDDRKRAHYNLTSSSSSASSSYNYYQRYANASRRSGGGGYGFSSANSYKNNRQNYASNFWHVSLRFFTTRAFLLNLAFAGALYGGIVVIDNSREALWKMHNPGVCIYFALSFLFFTAAHLSLFISVVAKGIRFLIFFDPTLLNEGIMHQSLKQMLRNHLKKPWSQLRKPKHVEIHKKTIAQTLFGLC</sequence>
<feature type="domain" description="J" evidence="2">
    <location>
        <begin position="2"/>
        <end position="72"/>
    </location>
</feature>
<dbReference type="InterPro" id="IPR018253">
    <property type="entry name" value="DnaJ_domain_CS"/>
</dbReference>
<keyword evidence="4" id="KW-1185">Reference proteome</keyword>
<reference evidence="3 4" key="1">
    <citation type="journal article" date="2019" name="Genome Biol. Evol.">
        <title>Insights into the evolution of the New World diploid cottons (Gossypium, subgenus Houzingenia) based on genome sequencing.</title>
        <authorList>
            <person name="Grover C.E."/>
            <person name="Arick M.A. 2nd"/>
            <person name="Thrash A."/>
            <person name="Conover J.L."/>
            <person name="Sanders W.S."/>
            <person name="Peterson D.G."/>
            <person name="Frelichowski J.E."/>
            <person name="Scheffler J.A."/>
            <person name="Scheffler B.E."/>
            <person name="Wendel J.F."/>
        </authorList>
    </citation>
    <scope>NUCLEOTIDE SEQUENCE [LARGE SCALE GENOMIC DNA]</scope>
    <source>
        <strain evidence="3">27</strain>
        <tissue evidence="3">Leaf</tissue>
    </source>
</reference>
<comment type="caution">
    <text evidence="3">The sequence shown here is derived from an EMBL/GenBank/DDBJ whole genome shotgun (WGS) entry which is preliminary data.</text>
</comment>
<evidence type="ECO:0000259" key="2">
    <source>
        <dbReference type="PROSITE" id="PS50076"/>
    </source>
</evidence>
<dbReference type="PROSITE" id="PS00636">
    <property type="entry name" value="DNAJ_1"/>
    <property type="match status" value="1"/>
</dbReference>
<keyword evidence="1" id="KW-0812">Transmembrane</keyword>
<feature type="transmembrane region" description="Helical" evidence="1">
    <location>
        <begin position="126"/>
        <end position="145"/>
    </location>
</feature>
<dbReference type="SUPFAM" id="SSF46565">
    <property type="entry name" value="Chaperone J-domain"/>
    <property type="match status" value="1"/>
</dbReference>
<protein>
    <recommendedName>
        <fullName evidence="2">J domain-containing protein</fullName>
    </recommendedName>
</protein>
<keyword evidence="1" id="KW-0472">Membrane</keyword>
<dbReference type="InterPro" id="IPR050817">
    <property type="entry name" value="DjlA_DnaK_co-chaperone"/>
</dbReference>
<dbReference type="AlphaFoldDB" id="A0A7J8RDV3"/>
<dbReference type="EMBL" id="JABFAC010000004">
    <property type="protein sequence ID" value="MBA0611984.1"/>
    <property type="molecule type" value="Genomic_DNA"/>
</dbReference>
<dbReference type="Pfam" id="PF00226">
    <property type="entry name" value="DnaJ"/>
    <property type="match status" value="1"/>
</dbReference>
<proteinExistence type="predicted"/>
<name>A0A7J8RDV3_GOSDV</name>
<dbReference type="PROSITE" id="PS50076">
    <property type="entry name" value="DNAJ_2"/>
    <property type="match status" value="1"/>
</dbReference>
<evidence type="ECO:0000256" key="1">
    <source>
        <dbReference type="SAM" id="Phobius"/>
    </source>
</evidence>
<accession>A0A7J8RDV3</accession>
<dbReference type="PANTHER" id="PTHR24074">
    <property type="entry name" value="CO-CHAPERONE PROTEIN DJLA"/>
    <property type="match status" value="1"/>
</dbReference>
<evidence type="ECO:0000313" key="3">
    <source>
        <dbReference type="EMBL" id="MBA0611984.1"/>
    </source>
</evidence>
<dbReference type="Proteomes" id="UP000593561">
    <property type="component" value="Unassembled WGS sequence"/>
</dbReference>
<dbReference type="InterPro" id="IPR001623">
    <property type="entry name" value="DnaJ_domain"/>
</dbReference>
<dbReference type="CDD" id="cd06257">
    <property type="entry name" value="DnaJ"/>
    <property type="match status" value="1"/>
</dbReference>
<dbReference type="Gene3D" id="1.10.287.110">
    <property type="entry name" value="DnaJ domain"/>
    <property type="match status" value="1"/>
</dbReference>
<keyword evidence="1" id="KW-1133">Transmembrane helix</keyword>
<gene>
    <name evidence="3" type="ORF">Godav_012632</name>
</gene>
<dbReference type="FunFam" id="1.10.287.110:FF:000073">
    <property type="entry name" value="DnaJ domain protein"/>
    <property type="match status" value="1"/>
</dbReference>